<feature type="compositionally biased region" description="Polar residues" evidence="1">
    <location>
        <begin position="16"/>
        <end position="27"/>
    </location>
</feature>
<reference evidence="2" key="2">
    <citation type="journal article" date="2015" name="Data Brief">
        <title>Shoot transcriptome of the giant reed, Arundo donax.</title>
        <authorList>
            <person name="Barrero R.A."/>
            <person name="Guerrero F.D."/>
            <person name="Moolhuijzen P."/>
            <person name="Goolsby J.A."/>
            <person name="Tidwell J."/>
            <person name="Bellgard S.E."/>
            <person name="Bellgard M.I."/>
        </authorList>
    </citation>
    <scope>NUCLEOTIDE SEQUENCE</scope>
    <source>
        <tissue evidence="2">Shoot tissue taken approximately 20 cm above the soil surface</tissue>
    </source>
</reference>
<reference evidence="2" key="1">
    <citation type="submission" date="2014-09" db="EMBL/GenBank/DDBJ databases">
        <authorList>
            <person name="Magalhaes I.L.F."/>
            <person name="Oliveira U."/>
            <person name="Santos F.R."/>
            <person name="Vidigal T.H.D.A."/>
            <person name="Brescovit A.D."/>
            <person name="Santos A.J."/>
        </authorList>
    </citation>
    <scope>NUCLEOTIDE SEQUENCE</scope>
    <source>
        <tissue evidence="2">Shoot tissue taken approximately 20 cm above the soil surface</tissue>
    </source>
</reference>
<evidence type="ECO:0000256" key="1">
    <source>
        <dbReference type="SAM" id="MobiDB-lite"/>
    </source>
</evidence>
<organism evidence="2">
    <name type="scientific">Arundo donax</name>
    <name type="common">Giant reed</name>
    <name type="synonym">Donax arundinaceus</name>
    <dbReference type="NCBI Taxonomy" id="35708"/>
    <lineage>
        <taxon>Eukaryota</taxon>
        <taxon>Viridiplantae</taxon>
        <taxon>Streptophyta</taxon>
        <taxon>Embryophyta</taxon>
        <taxon>Tracheophyta</taxon>
        <taxon>Spermatophyta</taxon>
        <taxon>Magnoliopsida</taxon>
        <taxon>Liliopsida</taxon>
        <taxon>Poales</taxon>
        <taxon>Poaceae</taxon>
        <taxon>PACMAD clade</taxon>
        <taxon>Arundinoideae</taxon>
        <taxon>Arundineae</taxon>
        <taxon>Arundo</taxon>
    </lineage>
</organism>
<accession>A0A0A8ZA70</accession>
<dbReference type="AlphaFoldDB" id="A0A0A8ZA70"/>
<proteinExistence type="predicted"/>
<feature type="region of interest" description="Disordered" evidence="1">
    <location>
        <begin position="1"/>
        <end position="45"/>
    </location>
</feature>
<name>A0A0A8ZA70_ARUDO</name>
<protein>
    <submittedName>
        <fullName evidence="2">Uncharacterized protein</fullName>
    </submittedName>
</protein>
<sequence length="45" mass="4953">MLMEKKNQLKNEPLVTRSTGSALSNWSAPRAEVQGLMPPDPTATR</sequence>
<dbReference type="EMBL" id="GBRH01262189">
    <property type="protein sequence ID" value="JAD35706.1"/>
    <property type="molecule type" value="Transcribed_RNA"/>
</dbReference>
<evidence type="ECO:0000313" key="2">
    <source>
        <dbReference type="EMBL" id="JAD35706.1"/>
    </source>
</evidence>